<comment type="catalytic activity">
    <reaction evidence="1">
        <text>ATP + protein L-histidine = ADP + protein N-phospho-L-histidine.</text>
        <dbReference type="EC" id="2.7.13.3"/>
    </reaction>
</comment>
<keyword evidence="8" id="KW-0175">Coiled coil</keyword>
<evidence type="ECO:0000256" key="10">
    <source>
        <dbReference type="SAM" id="SignalP"/>
    </source>
</evidence>
<gene>
    <name evidence="12" type="ORF">DF947_18600</name>
</gene>
<protein>
    <recommendedName>
        <fullName evidence="2">histidine kinase</fullName>
        <ecNumber evidence="2">2.7.13.3</ecNumber>
    </recommendedName>
</protein>
<evidence type="ECO:0000256" key="9">
    <source>
        <dbReference type="SAM" id="Phobius"/>
    </source>
</evidence>
<evidence type="ECO:0000313" key="12">
    <source>
        <dbReference type="EMBL" id="PWS30432.1"/>
    </source>
</evidence>
<evidence type="ECO:0000256" key="7">
    <source>
        <dbReference type="ARBA" id="ARBA00022840"/>
    </source>
</evidence>
<organism evidence="12 13">
    <name type="scientific">Pedobacter paludis</name>
    <dbReference type="NCBI Taxonomy" id="2203212"/>
    <lineage>
        <taxon>Bacteria</taxon>
        <taxon>Pseudomonadati</taxon>
        <taxon>Bacteroidota</taxon>
        <taxon>Sphingobacteriia</taxon>
        <taxon>Sphingobacteriales</taxon>
        <taxon>Sphingobacteriaceae</taxon>
        <taxon>Pedobacter</taxon>
    </lineage>
</organism>
<feature type="signal peptide" evidence="10">
    <location>
        <begin position="1"/>
        <end position="21"/>
    </location>
</feature>
<dbReference type="PANTHER" id="PTHR41523">
    <property type="entry name" value="TWO-COMPONENT SYSTEM SENSOR PROTEIN"/>
    <property type="match status" value="1"/>
</dbReference>
<keyword evidence="4" id="KW-0808">Transferase</keyword>
<evidence type="ECO:0000259" key="11">
    <source>
        <dbReference type="SMART" id="SM00387"/>
    </source>
</evidence>
<dbReference type="InterPro" id="IPR011495">
    <property type="entry name" value="Sig_transdc_His_kin_sub2_dim/P"/>
</dbReference>
<feature type="coiled-coil region" evidence="8">
    <location>
        <begin position="517"/>
        <end position="558"/>
    </location>
</feature>
<evidence type="ECO:0000256" key="6">
    <source>
        <dbReference type="ARBA" id="ARBA00022777"/>
    </source>
</evidence>
<feature type="transmembrane region" description="Helical" evidence="9">
    <location>
        <begin position="495"/>
        <end position="514"/>
    </location>
</feature>
<keyword evidence="10" id="KW-0732">Signal</keyword>
<reference evidence="13" key="1">
    <citation type="submission" date="2018-05" db="EMBL/GenBank/DDBJ databases">
        <title>Pedobacter paludis sp. nov., isolated from wetland soil.</title>
        <authorList>
            <person name="Zhang Y."/>
        </authorList>
    </citation>
    <scope>NUCLEOTIDE SEQUENCE [LARGE SCALE GENOMIC DNA]</scope>
    <source>
        <strain evidence="13">R-8</strain>
    </source>
</reference>
<keyword evidence="5" id="KW-0547">Nucleotide-binding</keyword>
<dbReference type="Pfam" id="PF07568">
    <property type="entry name" value="HisKA_2"/>
    <property type="match status" value="1"/>
</dbReference>
<dbReference type="OrthoDB" id="1523170at2"/>
<dbReference type="Gene3D" id="3.30.450.20">
    <property type="entry name" value="PAS domain"/>
    <property type="match status" value="1"/>
</dbReference>
<dbReference type="PANTHER" id="PTHR41523:SF8">
    <property type="entry name" value="ETHYLENE RESPONSE SENSOR PROTEIN"/>
    <property type="match status" value="1"/>
</dbReference>
<evidence type="ECO:0000256" key="8">
    <source>
        <dbReference type="SAM" id="Coils"/>
    </source>
</evidence>
<dbReference type="SUPFAM" id="SSF48452">
    <property type="entry name" value="TPR-like"/>
    <property type="match status" value="1"/>
</dbReference>
<dbReference type="GO" id="GO:0005524">
    <property type="term" value="F:ATP binding"/>
    <property type="evidence" value="ECO:0007669"/>
    <property type="project" value="UniProtKB-KW"/>
</dbReference>
<dbReference type="SMART" id="SM00387">
    <property type="entry name" value="HATPase_c"/>
    <property type="match status" value="1"/>
</dbReference>
<dbReference type="InterPro" id="IPR036890">
    <property type="entry name" value="HATPase_C_sf"/>
</dbReference>
<dbReference type="InterPro" id="IPR003594">
    <property type="entry name" value="HATPase_dom"/>
</dbReference>
<name>A0A317EVG6_9SPHI</name>
<evidence type="ECO:0000256" key="4">
    <source>
        <dbReference type="ARBA" id="ARBA00022679"/>
    </source>
</evidence>
<keyword evidence="13" id="KW-1185">Reference proteome</keyword>
<evidence type="ECO:0000256" key="1">
    <source>
        <dbReference type="ARBA" id="ARBA00000085"/>
    </source>
</evidence>
<keyword evidence="6" id="KW-0418">Kinase</keyword>
<dbReference type="SUPFAM" id="SSF55874">
    <property type="entry name" value="ATPase domain of HSP90 chaperone/DNA topoisomerase II/histidine kinase"/>
    <property type="match status" value="1"/>
</dbReference>
<dbReference type="AlphaFoldDB" id="A0A317EVG6"/>
<sequence>MLMKIFSLLMLFTISTISVMAQNSSLEELPVSELKKRLSQHHADTMKIKLKIALGRVLLVKPGGGSLEIDTAMRYSIEAEQLSRRIGYSKGIINAILLRALTLNKKNEADTGLKTAKQALAYSIKIGEETGIAESYVVIGQHYAISKPEELVKRMEYYRKASDIFRKTHNFYRLASSLQGDAEMLLLNRQHMEAIKILFEAINVNKSIGNKSIQGIYWLIGRTLNELGDFPSALKYSLLAIKSAKAVNDTTLTVASINFTTSSVYTYMKDYKNALPYALKALKIAEHYNDSDYIFTISISTAFNYTRVNKLDDALKLLRNIWQYAKNDADSLYIMTYFLGNLNYAKKYKEAAFYAGEVTRLLKKIPPDNFNNRITAYNFLAAHYIDTRQIKLAYQYADAYAAVVRSFNFPIGIRSVENMYYKLDSLQGNYKSAIKHHLLSEEIKDSIENVTKAYQVSLLQIENDTEKKNNDIDTLTKAGHAKDDALKRTQLMQKVIMTMSVLLAIITALIFSRYRLKQRTNRKLEESQRELDQKNTYLESMNTEQEKLLKEKEWLIKEVHHRVKNNLQMVTSLLSSQTTYLDNDAAILAVNDSLRRMQAMSMIHQKLYQDDNVSTIFMPEYIDELIHYLRDSFDDNHRIIFNQKIENLNLDVTQAIPLGLIITESIVNSIKYAFLNSKAGIVDISLGQEGPDHLLLFIADNGTGLPKGMEKSPLNSLGLDLMQGLARQLKGTFQIENNNGVQIKIKFIHPENTI</sequence>
<dbReference type="Pfam" id="PF02518">
    <property type="entry name" value="HATPase_c"/>
    <property type="match status" value="1"/>
</dbReference>
<dbReference type="InterPro" id="IPR011990">
    <property type="entry name" value="TPR-like_helical_dom_sf"/>
</dbReference>
<evidence type="ECO:0000256" key="3">
    <source>
        <dbReference type="ARBA" id="ARBA00022553"/>
    </source>
</evidence>
<proteinExistence type="predicted"/>
<evidence type="ECO:0000313" key="13">
    <source>
        <dbReference type="Proteomes" id="UP000245391"/>
    </source>
</evidence>
<keyword evidence="7" id="KW-0067">ATP-binding</keyword>
<keyword evidence="9" id="KW-1133">Transmembrane helix</keyword>
<comment type="caution">
    <text evidence="12">The sequence shown here is derived from an EMBL/GenBank/DDBJ whole genome shotgun (WGS) entry which is preliminary data.</text>
</comment>
<dbReference type="SUPFAM" id="SSF81901">
    <property type="entry name" value="HCP-like"/>
    <property type="match status" value="1"/>
</dbReference>
<keyword evidence="9" id="KW-0472">Membrane</keyword>
<dbReference type="EC" id="2.7.13.3" evidence="2"/>
<evidence type="ECO:0000256" key="5">
    <source>
        <dbReference type="ARBA" id="ARBA00022741"/>
    </source>
</evidence>
<dbReference type="Gene3D" id="1.25.40.10">
    <property type="entry name" value="Tetratricopeptide repeat domain"/>
    <property type="match status" value="1"/>
</dbReference>
<feature type="domain" description="Histidine kinase/HSP90-like ATPase" evidence="11">
    <location>
        <begin position="653"/>
        <end position="751"/>
    </location>
</feature>
<evidence type="ECO:0000256" key="2">
    <source>
        <dbReference type="ARBA" id="ARBA00012438"/>
    </source>
</evidence>
<accession>A0A317EVG6</accession>
<keyword evidence="3" id="KW-0597">Phosphoprotein</keyword>
<dbReference type="EMBL" id="QGNY01000007">
    <property type="protein sequence ID" value="PWS30432.1"/>
    <property type="molecule type" value="Genomic_DNA"/>
</dbReference>
<dbReference type="Gene3D" id="3.30.565.10">
    <property type="entry name" value="Histidine kinase-like ATPase, C-terminal domain"/>
    <property type="match status" value="1"/>
</dbReference>
<dbReference type="Proteomes" id="UP000245391">
    <property type="component" value="Unassembled WGS sequence"/>
</dbReference>
<dbReference type="RefSeq" id="WP_109931724.1">
    <property type="nucleotide sequence ID" value="NZ_QGNY01000007.1"/>
</dbReference>
<dbReference type="GO" id="GO:0004673">
    <property type="term" value="F:protein histidine kinase activity"/>
    <property type="evidence" value="ECO:0007669"/>
    <property type="project" value="UniProtKB-EC"/>
</dbReference>
<feature type="chain" id="PRO_5016330557" description="histidine kinase" evidence="10">
    <location>
        <begin position="22"/>
        <end position="754"/>
    </location>
</feature>
<keyword evidence="9" id="KW-0812">Transmembrane</keyword>